<comment type="caution">
    <text evidence="2">The sequence shown here is derived from an EMBL/GenBank/DDBJ whole genome shotgun (WGS) entry which is preliminary data.</text>
</comment>
<evidence type="ECO:0000313" key="2">
    <source>
        <dbReference type="EMBL" id="KAL2490882.1"/>
    </source>
</evidence>
<dbReference type="AlphaFoldDB" id="A0ABD1RSY0"/>
<organism evidence="2 3">
    <name type="scientific">Abeliophyllum distichum</name>
    <dbReference type="NCBI Taxonomy" id="126358"/>
    <lineage>
        <taxon>Eukaryota</taxon>
        <taxon>Viridiplantae</taxon>
        <taxon>Streptophyta</taxon>
        <taxon>Embryophyta</taxon>
        <taxon>Tracheophyta</taxon>
        <taxon>Spermatophyta</taxon>
        <taxon>Magnoliopsida</taxon>
        <taxon>eudicotyledons</taxon>
        <taxon>Gunneridae</taxon>
        <taxon>Pentapetalae</taxon>
        <taxon>asterids</taxon>
        <taxon>lamiids</taxon>
        <taxon>Lamiales</taxon>
        <taxon>Oleaceae</taxon>
        <taxon>Forsythieae</taxon>
        <taxon>Abeliophyllum</taxon>
    </lineage>
</organism>
<accession>A0ABD1RSY0</accession>
<sequence>MINTHDSHILAKAIYSQDINFPEPRPDKYYLVDFEFTNRPENGPEEIQNFERCAGEEAKGNAIVKADEVEVEELRNAIEKEIHQLSLEQAEIEAACRIPFEFDDDCENEMDLRIGENENREEENWRRCRDNENEGNVYHLSRYT</sequence>
<evidence type="ECO:0000256" key="1">
    <source>
        <dbReference type="SAM" id="Coils"/>
    </source>
</evidence>
<feature type="coiled-coil region" evidence="1">
    <location>
        <begin position="64"/>
        <end position="95"/>
    </location>
</feature>
<dbReference type="EMBL" id="JBFOLK010000008">
    <property type="protein sequence ID" value="KAL2490882.1"/>
    <property type="molecule type" value="Genomic_DNA"/>
</dbReference>
<dbReference type="Proteomes" id="UP001604336">
    <property type="component" value="Unassembled WGS sequence"/>
</dbReference>
<protein>
    <submittedName>
        <fullName evidence="2">Uncharacterized protein</fullName>
    </submittedName>
</protein>
<evidence type="ECO:0000313" key="3">
    <source>
        <dbReference type="Proteomes" id="UP001604336"/>
    </source>
</evidence>
<reference evidence="3" key="1">
    <citation type="submission" date="2024-07" db="EMBL/GenBank/DDBJ databases">
        <title>Two chromosome-level genome assemblies of Korean endemic species Abeliophyllum distichum and Forsythia ovata (Oleaceae).</title>
        <authorList>
            <person name="Jang H."/>
        </authorList>
    </citation>
    <scope>NUCLEOTIDE SEQUENCE [LARGE SCALE GENOMIC DNA]</scope>
</reference>
<gene>
    <name evidence="2" type="ORF">Adt_26510</name>
</gene>
<proteinExistence type="predicted"/>
<keyword evidence="1" id="KW-0175">Coiled coil</keyword>
<keyword evidence="3" id="KW-1185">Reference proteome</keyword>
<name>A0ABD1RSY0_9LAMI</name>